<comment type="similarity">
    <text evidence="1">Belongs to the RlmJ family.</text>
</comment>
<dbReference type="SUPFAM" id="SSF53335">
    <property type="entry name" value="S-adenosyl-L-methionine-dependent methyltransferases"/>
    <property type="match status" value="1"/>
</dbReference>
<dbReference type="AlphaFoldDB" id="A0A411HKL2"/>
<comment type="catalytic activity">
    <reaction evidence="1">
        <text>adenosine(2030) in 23S rRNA + S-adenosyl-L-methionine = N(6)-methyladenosine(2030) in 23S rRNA + S-adenosyl-L-homocysteine + H(+)</text>
        <dbReference type="Rhea" id="RHEA:43736"/>
        <dbReference type="Rhea" id="RHEA-COMP:10668"/>
        <dbReference type="Rhea" id="RHEA-COMP:10669"/>
        <dbReference type="ChEBI" id="CHEBI:15378"/>
        <dbReference type="ChEBI" id="CHEBI:57856"/>
        <dbReference type="ChEBI" id="CHEBI:59789"/>
        <dbReference type="ChEBI" id="CHEBI:74411"/>
        <dbReference type="ChEBI" id="CHEBI:74449"/>
        <dbReference type="EC" id="2.1.1.266"/>
    </reaction>
</comment>
<dbReference type="GO" id="GO:0036307">
    <property type="term" value="F:23S rRNA (adenine(2030)-N(6))-methyltransferase activity"/>
    <property type="evidence" value="ECO:0007669"/>
    <property type="project" value="UniProtKB-UniRule"/>
</dbReference>
<comment type="function">
    <text evidence="1">Specifically methylates the adenine in position 2030 of 23S rRNA.</text>
</comment>
<feature type="binding site" evidence="1">
    <location>
        <position position="41"/>
    </location>
    <ligand>
        <name>S-adenosyl-L-methionine</name>
        <dbReference type="ChEBI" id="CHEBI:59789"/>
    </ligand>
</feature>
<dbReference type="GO" id="GO:0003723">
    <property type="term" value="F:RNA binding"/>
    <property type="evidence" value="ECO:0007669"/>
    <property type="project" value="UniProtKB-UniRule"/>
</dbReference>
<keyword evidence="1 2" id="KW-0808">Transferase</keyword>
<dbReference type="GO" id="GO:0070475">
    <property type="term" value="P:rRNA base methylation"/>
    <property type="evidence" value="ECO:0007669"/>
    <property type="project" value="UniProtKB-UniRule"/>
</dbReference>
<sequence length="290" mass="32927">MNYRHAFHAGNFADVLKHTVLLGLLDALKAKSTPFCYIDTHAGAGCYDLRDEEANKTGEHLAGVQRLLAVKNPPALLQRYLDELLALNREKMSEDEMPADGAISIYPGSPLLASRCMREGDRAQLCELQTDEAHKLRQLMRNDPRIAVHQRDGYEALKAFVPPKERRGLVLIDPPFEAQDDEFRIIESALANAHARWPTGMYAVWYPIKLRQQIMPFQRWFKSCGIRKVLVTELLLQPDTSPLRLNGCGMLLINPPWQFDRQLEQLMPVLLRELATAAGSSWSLEWLVGE</sequence>
<gene>
    <name evidence="1" type="primary">rlmJ</name>
    <name evidence="2" type="ORF">ELE36_12295</name>
</gene>
<feature type="site" description="Interaction with substrate rRNA" evidence="1">
    <location>
        <position position="3"/>
    </location>
</feature>
<evidence type="ECO:0000256" key="1">
    <source>
        <dbReference type="HAMAP-Rule" id="MF_00934"/>
    </source>
</evidence>
<dbReference type="InterPro" id="IPR029063">
    <property type="entry name" value="SAM-dependent_MTases_sf"/>
</dbReference>
<dbReference type="HAMAP" id="MF_00934">
    <property type="entry name" value="23SrRNA_methyltr_J"/>
    <property type="match status" value="1"/>
</dbReference>
<dbReference type="RefSeq" id="WP_129833714.1">
    <property type="nucleotide sequence ID" value="NZ_CP035704.1"/>
</dbReference>
<proteinExistence type="inferred from homology"/>
<dbReference type="InterPro" id="IPR007473">
    <property type="entry name" value="RlmJ"/>
</dbReference>
<feature type="binding site" evidence="1">
    <location>
        <position position="173"/>
    </location>
    <ligand>
        <name>S-adenosyl-L-methionine</name>
        <dbReference type="ChEBI" id="CHEBI:59789"/>
    </ligand>
</feature>
<dbReference type="PANTHER" id="PTHR37426:SF1">
    <property type="entry name" value="RIBOSOMAL RNA LARGE SUBUNIT METHYLTRANSFERASE J"/>
    <property type="match status" value="1"/>
</dbReference>
<keyword evidence="3" id="KW-1185">Reference proteome</keyword>
<dbReference type="EMBL" id="CP035704">
    <property type="protein sequence ID" value="QBB71069.1"/>
    <property type="molecule type" value="Genomic_DNA"/>
</dbReference>
<evidence type="ECO:0000313" key="3">
    <source>
        <dbReference type="Proteomes" id="UP000291562"/>
    </source>
</evidence>
<feature type="binding site" evidence="1">
    <location>
        <position position="127"/>
    </location>
    <ligand>
        <name>S-adenosyl-L-methionine</name>
        <dbReference type="ChEBI" id="CHEBI:59789"/>
    </ligand>
</feature>
<feature type="binding site" evidence="1">
    <location>
        <begin position="152"/>
        <end position="153"/>
    </location>
    <ligand>
        <name>S-adenosyl-L-methionine</name>
        <dbReference type="ChEBI" id="CHEBI:59789"/>
    </ligand>
</feature>
<dbReference type="PANTHER" id="PTHR37426">
    <property type="entry name" value="RIBOSOMAL RNA LARGE SUBUNIT METHYLTRANSFERASE J"/>
    <property type="match status" value="1"/>
</dbReference>
<accession>A0A411HKL2</accession>
<comment type="subunit">
    <text evidence="1">Monomer.</text>
</comment>
<protein>
    <recommendedName>
        <fullName evidence="1">Ribosomal RNA large subunit methyltransferase J</fullName>
        <ecNumber evidence="1">2.1.1.266</ecNumber>
    </recommendedName>
    <alternativeName>
        <fullName evidence="1">23S rRNA (adenine(2030)-N6)-methyltransferase</fullName>
    </alternativeName>
    <alternativeName>
        <fullName evidence="1">23S rRNA m6A2030 methyltransferase</fullName>
    </alternativeName>
</protein>
<keyword evidence="1 2" id="KW-0489">Methyltransferase</keyword>
<name>A0A411HKL2_9GAMM</name>
<feature type="active site" description="Proton acceptor" evidence="1">
    <location>
        <position position="173"/>
    </location>
</feature>
<dbReference type="OrthoDB" id="9791274at2"/>
<evidence type="ECO:0000313" key="2">
    <source>
        <dbReference type="EMBL" id="QBB71069.1"/>
    </source>
</evidence>
<dbReference type="Pfam" id="PF04378">
    <property type="entry name" value="RsmJ"/>
    <property type="match status" value="1"/>
</dbReference>
<keyword evidence="1" id="KW-0949">S-adenosyl-L-methionine</keyword>
<keyword evidence="1" id="KW-0698">rRNA processing</keyword>
<dbReference type="Gene3D" id="3.40.50.150">
    <property type="entry name" value="Vaccinia Virus protein VP39"/>
    <property type="match status" value="1"/>
</dbReference>
<dbReference type="GO" id="GO:0005829">
    <property type="term" value="C:cytosol"/>
    <property type="evidence" value="ECO:0007669"/>
    <property type="project" value="TreeGrafter"/>
</dbReference>
<keyword evidence="1" id="KW-0694">RNA-binding</keyword>
<organism evidence="2 3">
    <name type="scientific">Pseudolysobacter antarcticus</name>
    <dbReference type="NCBI Taxonomy" id="2511995"/>
    <lineage>
        <taxon>Bacteria</taxon>
        <taxon>Pseudomonadati</taxon>
        <taxon>Pseudomonadota</taxon>
        <taxon>Gammaproteobacteria</taxon>
        <taxon>Lysobacterales</taxon>
        <taxon>Rhodanobacteraceae</taxon>
        <taxon>Pseudolysobacter</taxon>
    </lineage>
</organism>
<reference evidence="2 3" key="1">
    <citation type="submission" date="2019-01" db="EMBL/GenBank/DDBJ databases">
        <title>Pseudolysobacter antarctica gen. nov., sp. nov., isolated from Fildes Peninsula, Antarctica.</title>
        <authorList>
            <person name="Wei Z."/>
            <person name="Peng F."/>
        </authorList>
    </citation>
    <scope>NUCLEOTIDE SEQUENCE [LARGE SCALE GENOMIC DNA]</scope>
    <source>
        <strain evidence="2 3">AQ6-296</strain>
    </source>
</reference>
<dbReference type="KEGG" id="xbc:ELE36_12295"/>
<dbReference type="Proteomes" id="UP000291562">
    <property type="component" value="Chromosome"/>
</dbReference>
<feature type="binding site" evidence="1">
    <location>
        <position position="18"/>
    </location>
    <ligand>
        <name>S-adenosyl-L-methionine</name>
        <dbReference type="ChEBI" id="CHEBI:59789"/>
    </ligand>
</feature>
<feature type="binding site" evidence="1">
    <location>
        <position position="109"/>
    </location>
    <ligand>
        <name>S-adenosyl-L-methionine</name>
        <dbReference type="ChEBI" id="CHEBI:59789"/>
    </ligand>
</feature>
<dbReference type="EC" id="2.1.1.266" evidence="1"/>